<organism evidence="3 4">
    <name type="scientific">Paenibacillus lycopersici</name>
    <dbReference type="NCBI Taxonomy" id="2704462"/>
    <lineage>
        <taxon>Bacteria</taxon>
        <taxon>Bacillati</taxon>
        <taxon>Bacillota</taxon>
        <taxon>Bacilli</taxon>
        <taxon>Bacillales</taxon>
        <taxon>Paenibacillaceae</taxon>
        <taxon>Paenibacillus</taxon>
    </lineage>
</organism>
<keyword evidence="4" id="KW-1185">Reference proteome</keyword>
<dbReference type="InterPro" id="IPR004843">
    <property type="entry name" value="Calcineurin-like_PHP"/>
</dbReference>
<feature type="transmembrane region" description="Helical" evidence="1">
    <location>
        <begin position="38"/>
        <end position="57"/>
    </location>
</feature>
<dbReference type="RefSeq" id="WP_162358572.1">
    <property type="nucleotide sequence ID" value="NZ_CP048209.1"/>
</dbReference>
<evidence type="ECO:0000313" key="4">
    <source>
        <dbReference type="Proteomes" id="UP000476064"/>
    </source>
</evidence>
<evidence type="ECO:0000313" key="3">
    <source>
        <dbReference type="EMBL" id="QHT62138.1"/>
    </source>
</evidence>
<feature type="transmembrane region" description="Helical" evidence="1">
    <location>
        <begin position="7"/>
        <end position="26"/>
    </location>
</feature>
<keyword evidence="1" id="KW-0472">Membrane</keyword>
<dbReference type="SUPFAM" id="SSF56300">
    <property type="entry name" value="Metallo-dependent phosphatases"/>
    <property type="match status" value="1"/>
</dbReference>
<dbReference type="PANTHER" id="PTHR31302:SF0">
    <property type="entry name" value="TRANSMEMBRANE PROTEIN WITH METALLOPHOSPHOESTERASE DOMAIN"/>
    <property type="match status" value="1"/>
</dbReference>
<feature type="transmembrane region" description="Helical" evidence="1">
    <location>
        <begin position="112"/>
        <end position="129"/>
    </location>
</feature>
<dbReference type="Gene3D" id="3.60.21.10">
    <property type="match status" value="1"/>
</dbReference>
<dbReference type="InterPro" id="IPR051158">
    <property type="entry name" value="Metallophosphoesterase_sf"/>
</dbReference>
<name>A0A6C0FYF0_9BACL</name>
<feature type="domain" description="Calcineurin-like phosphoesterase" evidence="2">
    <location>
        <begin position="158"/>
        <end position="320"/>
    </location>
</feature>
<dbReference type="EMBL" id="CP048209">
    <property type="protein sequence ID" value="QHT62138.1"/>
    <property type="molecule type" value="Genomic_DNA"/>
</dbReference>
<reference evidence="3 4" key="1">
    <citation type="submission" date="2020-01" db="EMBL/GenBank/DDBJ databases">
        <title>Paenibacillus sp. nov., isolated from tomato rhizosphere.</title>
        <authorList>
            <person name="Weon H.-Y."/>
            <person name="Lee S.A."/>
        </authorList>
    </citation>
    <scope>NUCLEOTIDE SEQUENCE [LARGE SCALE GENOMIC DNA]</scope>
    <source>
        <strain evidence="3 4">12200R-189</strain>
    </source>
</reference>
<sequence>MRRLPRRLIIFIGVFTVLQVYVGWHLKWFLTAWLDWRGAAFEAVFWPVFAVLTYSYLMSRMLRRILPKPAAKGLKVIGSYWLAVFEYAVLLLPFADLAAWPLRASSLSNADAILIAGTAVIAILLAVLLRGSWNAWMPVVREYEIAIAKRAGELEKLQIVVASDLHVGTTVRRRHIARLVRIANGRQPDLMLLAGDVLDDDVEPFIRRNHGQQLAQIAAKFGTYAVLGNHEHYGGGTETYVPAMNGLGMPVLLDEAVSVADSFYLVGRKDKTDRARKSVAELLAGLDPDKPVILMDHQPSALREIADAGVDVSVSGHTHRGQMAPNHWITRRIFELDWGYKQIGRLHAFVSSGFGTWGPPIRIGSRCEIIAITVRFGCQE</sequence>
<dbReference type="KEGG" id="plyc:GXP70_20580"/>
<dbReference type="Pfam" id="PF00149">
    <property type="entry name" value="Metallophos"/>
    <property type="match status" value="1"/>
</dbReference>
<evidence type="ECO:0000256" key="1">
    <source>
        <dbReference type="SAM" id="Phobius"/>
    </source>
</evidence>
<keyword evidence="1" id="KW-0812">Transmembrane</keyword>
<accession>A0A6C0FYF0</accession>
<dbReference type="PANTHER" id="PTHR31302">
    <property type="entry name" value="TRANSMEMBRANE PROTEIN WITH METALLOPHOSPHOESTERASE DOMAIN-RELATED"/>
    <property type="match status" value="1"/>
</dbReference>
<keyword evidence="1" id="KW-1133">Transmembrane helix</keyword>
<gene>
    <name evidence="3" type="ORF">GXP70_20580</name>
</gene>
<dbReference type="CDD" id="cd07385">
    <property type="entry name" value="MPP_YkuE_C"/>
    <property type="match status" value="1"/>
</dbReference>
<dbReference type="GO" id="GO:0016787">
    <property type="term" value="F:hydrolase activity"/>
    <property type="evidence" value="ECO:0007669"/>
    <property type="project" value="InterPro"/>
</dbReference>
<dbReference type="InterPro" id="IPR029052">
    <property type="entry name" value="Metallo-depent_PP-like"/>
</dbReference>
<feature type="transmembrane region" description="Helical" evidence="1">
    <location>
        <begin position="78"/>
        <end position="100"/>
    </location>
</feature>
<protein>
    <submittedName>
        <fullName evidence="3">Metallophosphoesterase</fullName>
    </submittedName>
</protein>
<dbReference type="Proteomes" id="UP000476064">
    <property type="component" value="Chromosome"/>
</dbReference>
<dbReference type="AlphaFoldDB" id="A0A6C0FYF0"/>
<proteinExistence type="predicted"/>
<evidence type="ECO:0000259" key="2">
    <source>
        <dbReference type="Pfam" id="PF00149"/>
    </source>
</evidence>